<reference evidence="2 3" key="1">
    <citation type="journal article" date="2023" name="Sci. Data">
        <title>Genome assembly of the Korean intertidal mud-creeper Batillaria attramentaria.</title>
        <authorList>
            <person name="Patra A.K."/>
            <person name="Ho P.T."/>
            <person name="Jun S."/>
            <person name="Lee S.J."/>
            <person name="Kim Y."/>
            <person name="Won Y.J."/>
        </authorList>
    </citation>
    <scope>NUCLEOTIDE SEQUENCE [LARGE SCALE GENOMIC DNA]</scope>
    <source>
        <strain evidence="2">Wonlab-2016</strain>
    </source>
</reference>
<comment type="caution">
    <text evidence="2">The sequence shown here is derived from an EMBL/GenBank/DDBJ whole genome shotgun (WGS) entry which is preliminary data.</text>
</comment>
<name>A0ABD0J0Q3_9CAEN</name>
<evidence type="ECO:0000313" key="2">
    <source>
        <dbReference type="EMBL" id="KAK7445987.1"/>
    </source>
</evidence>
<gene>
    <name evidence="2" type="ORF">BaRGS_00040302</name>
</gene>
<dbReference type="AlphaFoldDB" id="A0ABD0J0Q3"/>
<proteinExistence type="predicted"/>
<sequence length="61" mass="7200">TRREEEVEWIGLLRLTARKKQNGKDYSDSPRGRSRMNRIHQTQREEEVERTGFIGLTAGKK</sequence>
<accession>A0ABD0J0Q3</accession>
<dbReference type="Proteomes" id="UP001519460">
    <property type="component" value="Unassembled WGS sequence"/>
</dbReference>
<feature type="compositionally biased region" description="Basic and acidic residues" evidence="1">
    <location>
        <begin position="22"/>
        <end position="31"/>
    </location>
</feature>
<feature type="region of interest" description="Disordered" evidence="1">
    <location>
        <begin position="20"/>
        <end position="61"/>
    </location>
</feature>
<protein>
    <submittedName>
        <fullName evidence="2">Uncharacterized protein</fullName>
    </submittedName>
</protein>
<evidence type="ECO:0000256" key="1">
    <source>
        <dbReference type="SAM" id="MobiDB-lite"/>
    </source>
</evidence>
<dbReference type="EMBL" id="JACVVK020000788">
    <property type="protein sequence ID" value="KAK7445987.1"/>
    <property type="molecule type" value="Genomic_DNA"/>
</dbReference>
<feature type="non-terminal residue" evidence="2">
    <location>
        <position position="1"/>
    </location>
</feature>
<evidence type="ECO:0000313" key="3">
    <source>
        <dbReference type="Proteomes" id="UP001519460"/>
    </source>
</evidence>
<organism evidence="2 3">
    <name type="scientific">Batillaria attramentaria</name>
    <dbReference type="NCBI Taxonomy" id="370345"/>
    <lineage>
        <taxon>Eukaryota</taxon>
        <taxon>Metazoa</taxon>
        <taxon>Spiralia</taxon>
        <taxon>Lophotrochozoa</taxon>
        <taxon>Mollusca</taxon>
        <taxon>Gastropoda</taxon>
        <taxon>Caenogastropoda</taxon>
        <taxon>Sorbeoconcha</taxon>
        <taxon>Cerithioidea</taxon>
        <taxon>Batillariidae</taxon>
        <taxon>Batillaria</taxon>
    </lineage>
</organism>
<keyword evidence="3" id="KW-1185">Reference proteome</keyword>